<comment type="similarity">
    <text evidence="1 5">Belongs to the 5-formyltetrahydrofolate cyclo-ligase family.</text>
</comment>
<feature type="binding site" evidence="4">
    <location>
        <begin position="13"/>
        <end position="17"/>
    </location>
    <ligand>
        <name>ATP</name>
        <dbReference type="ChEBI" id="CHEBI:30616"/>
    </ligand>
</feature>
<dbReference type="GO" id="GO:0005524">
    <property type="term" value="F:ATP binding"/>
    <property type="evidence" value="ECO:0007669"/>
    <property type="project" value="UniProtKB-KW"/>
</dbReference>
<keyword evidence="5" id="KW-0479">Metal-binding</keyword>
<dbReference type="GO" id="GO:0009396">
    <property type="term" value="P:folic acid-containing compound biosynthetic process"/>
    <property type="evidence" value="ECO:0007669"/>
    <property type="project" value="TreeGrafter"/>
</dbReference>
<keyword evidence="5" id="KW-0460">Magnesium</keyword>
<dbReference type="InterPro" id="IPR002698">
    <property type="entry name" value="FTHF_cligase"/>
</dbReference>
<evidence type="ECO:0000256" key="2">
    <source>
        <dbReference type="ARBA" id="ARBA00022741"/>
    </source>
</evidence>
<keyword evidence="3 4" id="KW-0067">ATP-binding</keyword>
<keyword evidence="6" id="KW-0436">Ligase</keyword>
<evidence type="ECO:0000256" key="4">
    <source>
        <dbReference type="PIRSR" id="PIRSR006806-1"/>
    </source>
</evidence>
<dbReference type="SUPFAM" id="SSF100950">
    <property type="entry name" value="NagB/RpiA/CoA transferase-like"/>
    <property type="match status" value="1"/>
</dbReference>
<dbReference type="Gene3D" id="3.40.50.10420">
    <property type="entry name" value="NagB/RpiA/CoA transferase-like"/>
    <property type="match status" value="1"/>
</dbReference>
<dbReference type="PANTHER" id="PTHR23407">
    <property type="entry name" value="ATPASE INHIBITOR/5-FORMYLTETRAHYDROFOLATE CYCLO-LIGASE"/>
    <property type="match status" value="1"/>
</dbReference>
<evidence type="ECO:0000256" key="3">
    <source>
        <dbReference type="ARBA" id="ARBA00022840"/>
    </source>
</evidence>
<dbReference type="Pfam" id="PF01812">
    <property type="entry name" value="5-FTHF_cyc-lig"/>
    <property type="match status" value="1"/>
</dbReference>
<feature type="binding site" evidence="4">
    <location>
        <position position="67"/>
    </location>
    <ligand>
        <name>substrate</name>
    </ligand>
</feature>
<dbReference type="AlphaFoldDB" id="B0SUM8"/>
<proteinExistence type="inferred from homology"/>
<dbReference type="GO" id="GO:0046872">
    <property type="term" value="F:metal ion binding"/>
    <property type="evidence" value="ECO:0007669"/>
    <property type="project" value="UniProtKB-KW"/>
</dbReference>
<dbReference type="eggNOG" id="COG0212">
    <property type="taxonomic scope" value="Bacteria"/>
</dbReference>
<organism evidence="6">
    <name type="scientific">Caulobacter sp. (strain K31)</name>
    <dbReference type="NCBI Taxonomy" id="366602"/>
    <lineage>
        <taxon>Bacteria</taxon>
        <taxon>Pseudomonadati</taxon>
        <taxon>Pseudomonadota</taxon>
        <taxon>Alphaproteobacteria</taxon>
        <taxon>Caulobacterales</taxon>
        <taxon>Caulobacteraceae</taxon>
        <taxon>Caulobacter</taxon>
    </lineage>
</organism>
<dbReference type="NCBIfam" id="TIGR02727">
    <property type="entry name" value="MTHFS_bact"/>
    <property type="match status" value="1"/>
</dbReference>
<dbReference type="PANTHER" id="PTHR23407:SF1">
    <property type="entry name" value="5-FORMYLTETRAHYDROFOLATE CYCLO-LIGASE"/>
    <property type="match status" value="1"/>
</dbReference>
<dbReference type="KEGG" id="cak:Caul_0775"/>
<protein>
    <recommendedName>
        <fullName evidence="5">5-formyltetrahydrofolate cyclo-ligase</fullName>
        <ecNumber evidence="5">6.3.3.2</ecNumber>
    </recommendedName>
</protein>
<dbReference type="GO" id="GO:0035999">
    <property type="term" value="P:tetrahydrofolate interconversion"/>
    <property type="evidence" value="ECO:0007669"/>
    <property type="project" value="TreeGrafter"/>
</dbReference>
<sequence>MAFMTIKDPAVAKAALRLLVRNRRKSLALEHPEADWMIVEVARAPLSARFPDPNGKVAALYAGVGAEIDPRRHLAEWLVEQGWTLALPRVETENGQMVFRQWELGDVLTRDGAGMSAPGPSRPAVEPDLVVTPLLAFDRKGRRLGQGGGHYDRALEALRARREVFVLGLGYVGQETHGLPVEPHDQRLDAILTESEYIAVQED</sequence>
<accession>B0SUM8</accession>
<keyword evidence="2 4" id="KW-0547">Nucleotide-binding</keyword>
<dbReference type="EC" id="6.3.3.2" evidence="5"/>
<dbReference type="STRING" id="366602.Caul_0775"/>
<dbReference type="HOGENOM" id="CLU_066245_0_1_5"/>
<feature type="binding site" evidence="4">
    <location>
        <begin position="143"/>
        <end position="151"/>
    </location>
    <ligand>
        <name>ATP</name>
        <dbReference type="ChEBI" id="CHEBI:30616"/>
    </ligand>
</feature>
<comment type="catalytic activity">
    <reaction evidence="5">
        <text>(6S)-5-formyl-5,6,7,8-tetrahydrofolate + ATP = (6R)-5,10-methenyltetrahydrofolate + ADP + phosphate</text>
        <dbReference type="Rhea" id="RHEA:10488"/>
        <dbReference type="ChEBI" id="CHEBI:30616"/>
        <dbReference type="ChEBI" id="CHEBI:43474"/>
        <dbReference type="ChEBI" id="CHEBI:57455"/>
        <dbReference type="ChEBI" id="CHEBI:57457"/>
        <dbReference type="ChEBI" id="CHEBI:456216"/>
        <dbReference type="EC" id="6.3.3.2"/>
    </reaction>
</comment>
<comment type="cofactor">
    <cofactor evidence="5">
        <name>Mg(2+)</name>
        <dbReference type="ChEBI" id="CHEBI:18420"/>
    </cofactor>
</comment>
<dbReference type="PIRSF" id="PIRSF006806">
    <property type="entry name" value="FTHF_cligase"/>
    <property type="match status" value="1"/>
</dbReference>
<dbReference type="GO" id="GO:0030272">
    <property type="term" value="F:5-formyltetrahydrofolate cyclo-ligase activity"/>
    <property type="evidence" value="ECO:0007669"/>
    <property type="project" value="UniProtKB-EC"/>
</dbReference>
<evidence type="ECO:0000256" key="1">
    <source>
        <dbReference type="ARBA" id="ARBA00010638"/>
    </source>
</evidence>
<gene>
    <name evidence="6" type="ordered locus">Caul_0775</name>
</gene>
<dbReference type="InterPro" id="IPR024185">
    <property type="entry name" value="FTHF_cligase-like_sf"/>
</dbReference>
<evidence type="ECO:0000313" key="6">
    <source>
        <dbReference type="EMBL" id="ABZ69906.1"/>
    </source>
</evidence>
<dbReference type="EMBL" id="CP000927">
    <property type="protein sequence ID" value="ABZ69906.1"/>
    <property type="molecule type" value="Genomic_DNA"/>
</dbReference>
<dbReference type="InterPro" id="IPR037171">
    <property type="entry name" value="NagB/RpiA_transferase-like"/>
</dbReference>
<reference evidence="6" key="1">
    <citation type="submission" date="2008-01" db="EMBL/GenBank/DDBJ databases">
        <title>Complete sequence of chromosome of Caulobacter sp. K31.</title>
        <authorList>
            <consortium name="US DOE Joint Genome Institute"/>
            <person name="Copeland A."/>
            <person name="Lucas S."/>
            <person name="Lapidus A."/>
            <person name="Barry K."/>
            <person name="Glavina del Rio T."/>
            <person name="Dalin E."/>
            <person name="Tice H."/>
            <person name="Pitluck S."/>
            <person name="Bruce D."/>
            <person name="Goodwin L."/>
            <person name="Thompson L.S."/>
            <person name="Brettin T."/>
            <person name="Detter J.C."/>
            <person name="Han C."/>
            <person name="Schmutz J."/>
            <person name="Larimer F."/>
            <person name="Land M."/>
            <person name="Hauser L."/>
            <person name="Kyrpides N."/>
            <person name="Kim E."/>
            <person name="Stephens C."/>
            <person name="Richardson P."/>
        </authorList>
    </citation>
    <scope>NUCLEOTIDE SEQUENCE [LARGE SCALE GENOMIC DNA]</scope>
    <source>
        <strain evidence="6">K31</strain>
    </source>
</reference>
<evidence type="ECO:0000256" key="5">
    <source>
        <dbReference type="RuleBase" id="RU361279"/>
    </source>
</evidence>
<name>B0SUM8_CAUSK</name>